<dbReference type="InterPro" id="IPR007401">
    <property type="entry name" value="DUF454"/>
</dbReference>
<protein>
    <submittedName>
        <fullName evidence="7">TonB family protein</fullName>
    </submittedName>
</protein>
<evidence type="ECO:0000256" key="2">
    <source>
        <dbReference type="ARBA" id="ARBA00022692"/>
    </source>
</evidence>
<keyword evidence="4 5" id="KW-0472">Membrane</keyword>
<feature type="transmembrane region" description="Helical" evidence="5">
    <location>
        <begin position="80"/>
        <end position="97"/>
    </location>
</feature>
<feature type="domain" description="TonB C-terminal" evidence="6">
    <location>
        <begin position="290"/>
        <end position="382"/>
    </location>
</feature>
<dbReference type="PANTHER" id="PTHR35813">
    <property type="entry name" value="INNER MEMBRANE PROTEIN YBAN"/>
    <property type="match status" value="1"/>
</dbReference>
<evidence type="ECO:0000256" key="4">
    <source>
        <dbReference type="ARBA" id="ARBA00023136"/>
    </source>
</evidence>
<dbReference type="SUPFAM" id="SSF74653">
    <property type="entry name" value="TolA/TonB C-terminal domain"/>
    <property type="match status" value="1"/>
</dbReference>
<dbReference type="Pfam" id="PF04304">
    <property type="entry name" value="DUF454"/>
    <property type="match status" value="1"/>
</dbReference>
<accession>A0ABU9U754</accession>
<dbReference type="PROSITE" id="PS52015">
    <property type="entry name" value="TONB_CTD"/>
    <property type="match status" value="1"/>
</dbReference>
<comment type="subcellular location">
    <subcellularLocation>
        <location evidence="1">Membrane</location>
        <topology evidence="1">Single-pass membrane protein</topology>
    </subcellularLocation>
</comment>
<dbReference type="NCBIfam" id="TIGR01352">
    <property type="entry name" value="tonB_Cterm"/>
    <property type="match status" value="1"/>
</dbReference>
<name>A0ABU9U754_9GAMM</name>
<feature type="transmembrane region" description="Helical" evidence="5">
    <location>
        <begin position="103"/>
        <end position="120"/>
    </location>
</feature>
<dbReference type="Pfam" id="PF03544">
    <property type="entry name" value="TonB_C"/>
    <property type="match status" value="1"/>
</dbReference>
<proteinExistence type="predicted"/>
<dbReference type="InterPro" id="IPR006260">
    <property type="entry name" value="TonB/TolA_C"/>
</dbReference>
<evidence type="ECO:0000256" key="5">
    <source>
        <dbReference type="SAM" id="Phobius"/>
    </source>
</evidence>
<evidence type="ECO:0000259" key="6">
    <source>
        <dbReference type="PROSITE" id="PS52015"/>
    </source>
</evidence>
<keyword evidence="3 5" id="KW-1133">Transmembrane helix</keyword>
<evidence type="ECO:0000256" key="1">
    <source>
        <dbReference type="ARBA" id="ARBA00004167"/>
    </source>
</evidence>
<dbReference type="PANTHER" id="PTHR35813:SF1">
    <property type="entry name" value="INNER MEMBRANE PROTEIN YBAN"/>
    <property type="match status" value="1"/>
</dbReference>
<evidence type="ECO:0000256" key="3">
    <source>
        <dbReference type="ARBA" id="ARBA00022989"/>
    </source>
</evidence>
<reference evidence="7 8" key="1">
    <citation type="submission" date="2024-03" db="EMBL/GenBank/DDBJ databases">
        <title>Community enrichment and isolation of bacterial strains for fucoidan degradation.</title>
        <authorList>
            <person name="Sichert A."/>
        </authorList>
    </citation>
    <scope>NUCLEOTIDE SEQUENCE [LARGE SCALE GENOMIC DNA]</scope>
    <source>
        <strain evidence="7 8">AS81</strain>
    </source>
</reference>
<gene>
    <name evidence="7" type="ORF">WNY63_19285</name>
</gene>
<evidence type="ECO:0000313" key="7">
    <source>
        <dbReference type="EMBL" id="MEM5552870.1"/>
    </source>
</evidence>
<dbReference type="EMBL" id="JBBMQU010000053">
    <property type="protein sequence ID" value="MEM5552870.1"/>
    <property type="molecule type" value="Genomic_DNA"/>
</dbReference>
<comment type="caution">
    <text evidence="7">The sequence shown here is derived from an EMBL/GenBank/DDBJ whole genome shotgun (WGS) entry which is preliminary data.</text>
</comment>
<feature type="transmembrane region" description="Helical" evidence="5">
    <location>
        <begin position="12"/>
        <end position="45"/>
    </location>
</feature>
<sequence length="382" mass="43064">MLRQALPIKKIIYFIAGCISVALAVIGMLLPVMPTTVFLIIALACFTRSNKKLANWLLTHPKFGNVLSNWQVSRVVPKKAKYFALISILISFFIITLTSQSVWLPVFCFLIFALVINYLFSKPSELYELRQNKKYKILQGVLLAVLFHFIFAWIIFFNTSTNIEPVQHKQTPKVIDITFVEAAAPKPELVESKKVAKQATQAQEAVKKKLPPPKAKEQLQVLAKKQPDKQDVIIEPVVKPPTKEHVTKTKLDSDPKNTKFEEISQDSAVAAMVEQQYSLSQQQVATGKKSWRASLLGHLMAYRKYPTSAIMKKQEGVVYLKVLLARDGGLMQLDIVKGSGINRLDIAAIETIRGAEPFPKVPDELEAPHELLLPVEFYLRNK</sequence>
<feature type="transmembrane region" description="Helical" evidence="5">
    <location>
        <begin position="141"/>
        <end position="159"/>
    </location>
</feature>
<dbReference type="InterPro" id="IPR037682">
    <property type="entry name" value="TonB_C"/>
</dbReference>
<evidence type="ECO:0000313" key="8">
    <source>
        <dbReference type="Proteomes" id="UP001388366"/>
    </source>
</evidence>
<keyword evidence="2 5" id="KW-0812">Transmembrane</keyword>
<dbReference type="Proteomes" id="UP001388366">
    <property type="component" value="Unassembled WGS sequence"/>
</dbReference>
<keyword evidence="8" id="KW-1185">Reference proteome</keyword>
<organism evidence="7 8">
    <name type="scientific">Pseudoalteromonas neustonica</name>
    <dbReference type="NCBI Taxonomy" id="1840331"/>
    <lineage>
        <taxon>Bacteria</taxon>
        <taxon>Pseudomonadati</taxon>
        <taxon>Pseudomonadota</taxon>
        <taxon>Gammaproteobacteria</taxon>
        <taxon>Alteromonadales</taxon>
        <taxon>Pseudoalteromonadaceae</taxon>
        <taxon>Pseudoalteromonas</taxon>
    </lineage>
</organism>
<dbReference type="Gene3D" id="3.30.1150.10">
    <property type="match status" value="1"/>
</dbReference>